<evidence type="ECO:0000256" key="2">
    <source>
        <dbReference type="ARBA" id="ARBA00022737"/>
    </source>
</evidence>
<gene>
    <name evidence="5" type="ORF">NDI79_22980</name>
</gene>
<reference evidence="5 6" key="1">
    <citation type="submission" date="2022-06" db="EMBL/GenBank/DDBJ databases">
        <title>Halogeometricum sp. a new haloarchaeum isolate from saline soil.</title>
        <authorList>
            <person name="Strakova D."/>
            <person name="Galisteo C."/>
            <person name="Sanchez-Porro C."/>
            <person name="Ventosa A."/>
        </authorList>
    </citation>
    <scope>NUCLEOTIDE SEQUENCE [LARGE SCALE GENOMIC DNA]</scope>
    <source>
        <strain evidence="6">S3BR25-2</strain>
    </source>
</reference>
<dbReference type="InterPro" id="IPR012295">
    <property type="entry name" value="TBP_dom_sf"/>
</dbReference>
<dbReference type="InterPro" id="IPR000814">
    <property type="entry name" value="TBP"/>
</dbReference>
<evidence type="ECO:0000256" key="4">
    <source>
        <dbReference type="ARBA" id="ARBA00023163"/>
    </source>
</evidence>
<dbReference type="EMBL" id="JAMQOQ010000011">
    <property type="protein sequence ID" value="MDS0297033.1"/>
    <property type="molecule type" value="Genomic_DNA"/>
</dbReference>
<keyword evidence="6" id="KW-1185">Reference proteome</keyword>
<accession>A0ABU2G893</accession>
<evidence type="ECO:0000256" key="1">
    <source>
        <dbReference type="ARBA" id="ARBA00005560"/>
    </source>
</evidence>
<comment type="caution">
    <text evidence="5">The sequence shown here is derived from an EMBL/GenBank/DDBJ whole genome shotgun (WGS) entry which is preliminary data.</text>
</comment>
<evidence type="ECO:0000313" key="5">
    <source>
        <dbReference type="EMBL" id="MDS0297033.1"/>
    </source>
</evidence>
<protein>
    <submittedName>
        <fullName evidence="5">TATA-box-binding protein C</fullName>
    </submittedName>
</protein>
<dbReference type="PRINTS" id="PR00686">
    <property type="entry name" value="TIFACTORIID"/>
</dbReference>
<dbReference type="Proteomes" id="UP001254813">
    <property type="component" value="Unassembled WGS sequence"/>
</dbReference>
<dbReference type="Gene3D" id="3.30.310.10">
    <property type="entry name" value="TATA-Binding Protein"/>
    <property type="match status" value="2"/>
</dbReference>
<keyword evidence="3" id="KW-0238">DNA-binding</keyword>
<name>A0ABU2G893_9EURY</name>
<comment type="similarity">
    <text evidence="1">Belongs to the TBP family.</text>
</comment>
<dbReference type="RefSeq" id="WP_310930971.1">
    <property type="nucleotide sequence ID" value="NZ_JAMQOQ010000011.1"/>
</dbReference>
<evidence type="ECO:0000313" key="6">
    <source>
        <dbReference type="Proteomes" id="UP001254813"/>
    </source>
</evidence>
<keyword evidence="4" id="KW-0804">Transcription</keyword>
<sequence length="177" mass="19919">MNVVGVGLLDEEFDLNSLATSLPENVRYEPEMHPGLYLRIEDHRPLMIIYGTGKFIVTGAKSEDEVYNTRDEGTRILSEVTSHPLDLKQFELCNYVLSGDLDTELDLSTITVGLGLERTEYNPDTISAVLYTPEQANCTVMIFRSGKVNIVGESSRERSEQAFQELKDKIRSLLAEE</sequence>
<dbReference type="Pfam" id="PF00352">
    <property type="entry name" value="TBP"/>
    <property type="match status" value="2"/>
</dbReference>
<evidence type="ECO:0000256" key="3">
    <source>
        <dbReference type="ARBA" id="ARBA00023125"/>
    </source>
</evidence>
<organism evidence="5 6">
    <name type="scientific">Halogeometricum luteum</name>
    <dbReference type="NCBI Taxonomy" id="2950537"/>
    <lineage>
        <taxon>Archaea</taxon>
        <taxon>Methanobacteriati</taxon>
        <taxon>Methanobacteriota</taxon>
        <taxon>Stenosarchaea group</taxon>
        <taxon>Halobacteria</taxon>
        <taxon>Halobacteriales</taxon>
        <taxon>Haloferacaceae</taxon>
        <taxon>Halogeometricum</taxon>
    </lineage>
</organism>
<proteinExistence type="inferred from homology"/>
<keyword evidence="2" id="KW-0677">Repeat</keyword>
<dbReference type="PANTHER" id="PTHR10126">
    <property type="entry name" value="TATA-BOX BINDING PROTEIN"/>
    <property type="match status" value="1"/>
</dbReference>
<dbReference type="SUPFAM" id="SSF55945">
    <property type="entry name" value="TATA-box binding protein-like"/>
    <property type="match status" value="2"/>
</dbReference>